<protein>
    <submittedName>
        <fullName evidence="1">Hydroxyethylthiazole phosphate biosynthesis protein</fullName>
    </submittedName>
</protein>
<gene>
    <name evidence="1" type="primary">thiS</name>
    <name evidence="1" type="ORF">BN000_05136</name>
</gene>
<dbReference type="Proteomes" id="UP000199087">
    <property type="component" value="Unassembled WGS sequence"/>
</dbReference>
<dbReference type="InterPro" id="IPR003749">
    <property type="entry name" value="ThiS/MoaD-like"/>
</dbReference>
<accession>A0A0U1P481</accession>
<evidence type="ECO:0000313" key="1">
    <source>
        <dbReference type="EMBL" id="CRK85077.1"/>
    </source>
</evidence>
<dbReference type="STRING" id="1499688.BN000_05136"/>
<organism evidence="1 2">
    <name type="scientific">Neobacillus massiliamazoniensis</name>
    <dbReference type="NCBI Taxonomy" id="1499688"/>
    <lineage>
        <taxon>Bacteria</taxon>
        <taxon>Bacillati</taxon>
        <taxon>Bacillota</taxon>
        <taxon>Bacilli</taxon>
        <taxon>Bacillales</taxon>
        <taxon>Bacillaceae</taxon>
        <taxon>Neobacillus</taxon>
    </lineage>
</organism>
<dbReference type="RefSeq" id="WP_090639710.1">
    <property type="nucleotide sequence ID" value="NZ_CVRB01000006.1"/>
</dbReference>
<dbReference type="NCBIfam" id="TIGR01683">
    <property type="entry name" value="thiS"/>
    <property type="match status" value="1"/>
</dbReference>
<dbReference type="InterPro" id="IPR010035">
    <property type="entry name" value="Thi_S"/>
</dbReference>
<dbReference type="OrthoDB" id="9798559at2"/>
<sequence>MTIQLNGRTVDLPVEVMTIHDLLKQYQLEHRIVIVELNQEIVDKSMYTTIPILDGDRVEMIHFVGGG</sequence>
<reference evidence="2" key="1">
    <citation type="submission" date="2015-05" db="EMBL/GenBank/DDBJ databases">
        <authorList>
            <person name="Urmite Genomes"/>
        </authorList>
    </citation>
    <scope>NUCLEOTIDE SEQUENCE [LARGE SCALE GENOMIC DNA]</scope>
    <source>
        <strain evidence="2">LF1</strain>
    </source>
</reference>
<dbReference type="PANTHER" id="PTHR34472:SF1">
    <property type="entry name" value="SULFUR CARRIER PROTEIN THIS"/>
    <property type="match status" value="1"/>
</dbReference>
<dbReference type="SUPFAM" id="SSF54285">
    <property type="entry name" value="MoaD/ThiS"/>
    <property type="match status" value="1"/>
</dbReference>
<dbReference type="InterPro" id="IPR016155">
    <property type="entry name" value="Mopterin_synth/thiamin_S_b"/>
</dbReference>
<dbReference type="AlphaFoldDB" id="A0A0U1P481"/>
<dbReference type="CDD" id="cd00565">
    <property type="entry name" value="Ubl_ThiS"/>
    <property type="match status" value="1"/>
</dbReference>
<dbReference type="Gene3D" id="3.10.20.30">
    <property type="match status" value="1"/>
</dbReference>
<evidence type="ECO:0000313" key="2">
    <source>
        <dbReference type="Proteomes" id="UP000199087"/>
    </source>
</evidence>
<keyword evidence="2" id="KW-1185">Reference proteome</keyword>
<dbReference type="InterPro" id="IPR012675">
    <property type="entry name" value="Beta-grasp_dom_sf"/>
</dbReference>
<dbReference type="PANTHER" id="PTHR34472">
    <property type="entry name" value="SULFUR CARRIER PROTEIN THIS"/>
    <property type="match status" value="1"/>
</dbReference>
<proteinExistence type="predicted"/>
<dbReference type="EMBL" id="CVRB01000006">
    <property type="protein sequence ID" value="CRK85077.1"/>
    <property type="molecule type" value="Genomic_DNA"/>
</dbReference>
<dbReference type="Pfam" id="PF02597">
    <property type="entry name" value="ThiS"/>
    <property type="match status" value="1"/>
</dbReference>
<name>A0A0U1P481_9BACI</name>